<keyword evidence="7" id="KW-0496">Mitochondrion</keyword>
<evidence type="ECO:0000256" key="7">
    <source>
        <dbReference type="ARBA" id="ARBA00023128"/>
    </source>
</evidence>
<keyword evidence="12" id="KW-1185">Reference proteome</keyword>
<keyword evidence="3 10" id="KW-0813">Transport</keyword>
<dbReference type="PROSITE" id="PS50920">
    <property type="entry name" value="SOLCAR"/>
    <property type="match status" value="3"/>
</dbReference>
<keyword evidence="6" id="KW-1133">Transmembrane helix</keyword>
<evidence type="ECO:0000313" key="11">
    <source>
        <dbReference type="EMBL" id="KDQ17972.1"/>
    </source>
</evidence>
<gene>
    <name evidence="11" type="ORF">BOTBODRAFT_29288</name>
</gene>
<evidence type="ECO:0000256" key="10">
    <source>
        <dbReference type="RuleBase" id="RU000488"/>
    </source>
</evidence>
<dbReference type="GO" id="GO:0022857">
    <property type="term" value="F:transmembrane transporter activity"/>
    <property type="evidence" value="ECO:0007669"/>
    <property type="project" value="TreeGrafter"/>
</dbReference>
<evidence type="ECO:0000256" key="5">
    <source>
        <dbReference type="ARBA" id="ARBA00022737"/>
    </source>
</evidence>
<dbReference type="InterPro" id="IPR050567">
    <property type="entry name" value="Mitochondrial_Carrier"/>
</dbReference>
<name>A0A067N1F1_BOTB1</name>
<dbReference type="Pfam" id="PF00153">
    <property type="entry name" value="Mito_carr"/>
    <property type="match status" value="3"/>
</dbReference>
<sequence length="342" mass="37353">MDPSKKIAQIASQFLPDRAVVENALHNNKTVVSSTTASVLAIIAGYPLDSLKSRLQSSQVPISVPKLAATVFREEGLVGFYRGIWVPLFTISGVRAASFTIYTGTKEKLHEKGWFNDARLSHVAISGALGGITSGSLLTCGSTPFELVKVRRQLEYQIAAKKGIAIVKPPNTVQAVKEIVRNSGLVGLYNGFYLHFLRDTAGTALYFLEYDSMRYLLGRDTHGKQGPVPSWFPVHPTLIPFLCGSLAGVSSWALIYPLDVVKTKYQERALAGIPRRSATDTFLRMARGPDPSAPRPMLVGLARIYRGLGISALRSVMTHGALWTLFDWIGGFIDALPRHEGI</sequence>
<dbReference type="Proteomes" id="UP000027195">
    <property type="component" value="Unassembled WGS sequence"/>
</dbReference>
<dbReference type="GO" id="GO:0031966">
    <property type="term" value="C:mitochondrial membrane"/>
    <property type="evidence" value="ECO:0007669"/>
    <property type="project" value="UniProtKB-SubCell"/>
</dbReference>
<dbReference type="InterPro" id="IPR018108">
    <property type="entry name" value="MCP_transmembrane"/>
</dbReference>
<dbReference type="Gene3D" id="1.50.40.10">
    <property type="entry name" value="Mitochondrial carrier domain"/>
    <property type="match status" value="1"/>
</dbReference>
<dbReference type="EMBL" id="KL198022">
    <property type="protein sequence ID" value="KDQ17972.1"/>
    <property type="molecule type" value="Genomic_DNA"/>
</dbReference>
<dbReference type="InParanoid" id="A0A067N1F1"/>
<dbReference type="InterPro" id="IPR023395">
    <property type="entry name" value="MCP_dom_sf"/>
</dbReference>
<evidence type="ECO:0000256" key="2">
    <source>
        <dbReference type="ARBA" id="ARBA00006375"/>
    </source>
</evidence>
<evidence type="ECO:0000256" key="3">
    <source>
        <dbReference type="ARBA" id="ARBA00022448"/>
    </source>
</evidence>
<evidence type="ECO:0000256" key="1">
    <source>
        <dbReference type="ARBA" id="ARBA00004225"/>
    </source>
</evidence>
<keyword evidence="5" id="KW-0677">Repeat</keyword>
<feature type="repeat" description="Solcar" evidence="9">
    <location>
        <begin position="122"/>
        <end position="216"/>
    </location>
</feature>
<evidence type="ECO:0000256" key="4">
    <source>
        <dbReference type="ARBA" id="ARBA00022692"/>
    </source>
</evidence>
<dbReference type="STRING" id="930990.A0A067N1F1"/>
<comment type="similarity">
    <text evidence="2 10">Belongs to the mitochondrial carrier (TC 2.A.29) family.</text>
</comment>
<keyword evidence="8 9" id="KW-0472">Membrane</keyword>
<organism evidence="11 12">
    <name type="scientific">Botryobasidium botryosum (strain FD-172 SS1)</name>
    <dbReference type="NCBI Taxonomy" id="930990"/>
    <lineage>
        <taxon>Eukaryota</taxon>
        <taxon>Fungi</taxon>
        <taxon>Dikarya</taxon>
        <taxon>Basidiomycota</taxon>
        <taxon>Agaricomycotina</taxon>
        <taxon>Agaricomycetes</taxon>
        <taxon>Cantharellales</taxon>
        <taxon>Botryobasidiaceae</taxon>
        <taxon>Botryobasidium</taxon>
    </lineage>
</organism>
<proteinExistence type="inferred from homology"/>
<evidence type="ECO:0000256" key="8">
    <source>
        <dbReference type="ARBA" id="ARBA00023136"/>
    </source>
</evidence>
<dbReference type="HOGENOM" id="CLU_015166_4_0_1"/>
<dbReference type="SUPFAM" id="SSF103506">
    <property type="entry name" value="Mitochondrial carrier"/>
    <property type="match status" value="1"/>
</dbReference>
<reference evidence="12" key="1">
    <citation type="journal article" date="2014" name="Proc. Natl. Acad. Sci. U.S.A.">
        <title>Extensive sampling of basidiomycete genomes demonstrates inadequacy of the white-rot/brown-rot paradigm for wood decay fungi.</title>
        <authorList>
            <person name="Riley R."/>
            <person name="Salamov A.A."/>
            <person name="Brown D.W."/>
            <person name="Nagy L.G."/>
            <person name="Floudas D."/>
            <person name="Held B.W."/>
            <person name="Levasseur A."/>
            <person name="Lombard V."/>
            <person name="Morin E."/>
            <person name="Otillar R."/>
            <person name="Lindquist E.A."/>
            <person name="Sun H."/>
            <person name="LaButti K.M."/>
            <person name="Schmutz J."/>
            <person name="Jabbour D."/>
            <person name="Luo H."/>
            <person name="Baker S.E."/>
            <person name="Pisabarro A.G."/>
            <person name="Walton J.D."/>
            <person name="Blanchette R.A."/>
            <person name="Henrissat B."/>
            <person name="Martin F."/>
            <person name="Cullen D."/>
            <person name="Hibbett D.S."/>
            <person name="Grigoriev I.V."/>
        </authorList>
    </citation>
    <scope>NUCLEOTIDE SEQUENCE [LARGE SCALE GENOMIC DNA]</scope>
    <source>
        <strain evidence="12">FD-172 SS1</strain>
    </source>
</reference>
<dbReference type="AlphaFoldDB" id="A0A067N1F1"/>
<evidence type="ECO:0008006" key="13">
    <source>
        <dbReference type="Google" id="ProtNLM"/>
    </source>
</evidence>
<evidence type="ECO:0000256" key="6">
    <source>
        <dbReference type="ARBA" id="ARBA00022989"/>
    </source>
</evidence>
<comment type="subcellular location">
    <subcellularLocation>
        <location evidence="1">Mitochondrion membrane</location>
        <topology evidence="1">Multi-pass membrane protein</topology>
    </subcellularLocation>
</comment>
<dbReference type="PANTHER" id="PTHR45624:SF9">
    <property type="entry name" value="CARRIER PROTEIN, PUTATIVE (AFU_ORTHOLOGUE AFUA_4G06390)-RELATED"/>
    <property type="match status" value="1"/>
</dbReference>
<evidence type="ECO:0000256" key="9">
    <source>
        <dbReference type="PROSITE-ProRule" id="PRU00282"/>
    </source>
</evidence>
<protein>
    <recommendedName>
        <fullName evidence="13">Mitochondrial carrier</fullName>
    </recommendedName>
</protein>
<evidence type="ECO:0000313" key="12">
    <source>
        <dbReference type="Proteomes" id="UP000027195"/>
    </source>
</evidence>
<dbReference type="PANTHER" id="PTHR45624">
    <property type="entry name" value="MITOCHONDRIAL BASIC AMINO ACIDS TRANSPORTER-RELATED"/>
    <property type="match status" value="1"/>
</dbReference>
<accession>A0A067N1F1</accession>
<keyword evidence="4 9" id="KW-0812">Transmembrane</keyword>
<feature type="repeat" description="Solcar" evidence="9">
    <location>
        <begin position="235"/>
        <end position="332"/>
    </location>
</feature>
<feature type="repeat" description="Solcar" evidence="9">
    <location>
        <begin position="25"/>
        <end position="108"/>
    </location>
</feature>
<dbReference type="OrthoDB" id="2382881at2759"/>